<evidence type="ECO:0000313" key="6">
    <source>
        <dbReference type="EMBL" id="SEP04656.1"/>
    </source>
</evidence>
<dbReference type="Gene3D" id="3.50.50.60">
    <property type="entry name" value="FAD/NAD(P)-binding domain"/>
    <property type="match status" value="2"/>
</dbReference>
<gene>
    <name evidence="6" type="ORF">SAMN05216267_10797</name>
</gene>
<accession>A0A1H8UNI8</accession>
<dbReference type="InterPro" id="IPR000595">
    <property type="entry name" value="cNMP-bd_dom"/>
</dbReference>
<dbReference type="Pfam" id="PF07992">
    <property type="entry name" value="Pyr_redox_2"/>
    <property type="match status" value="1"/>
</dbReference>
<comment type="catalytic activity">
    <reaction evidence="3">
        <text>[thioredoxin]-dithiol + NADP(+) = [thioredoxin]-disulfide + NADPH + H(+)</text>
        <dbReference type="Rhea" id="RHEA:20345"/>
        <dbReference type="Rhea" id="RHEA-COMP:10698"/>
        <dbReference type="Rhea" id="RHEA-COMP:10700"/>
        <dbReference type="ChEBI" id="CHEBI:15378"/>
        <dbReference type="ChEBI" id="CHEBI:29950"/>
        <dbReference type="ChEBI" id="CHEBI:50058"/>
        <dbReference type="ChEBI" id="CHEBI:57783"/>
        <dbReference type="ChEBI" id="CHEBI:58349"/>
        <dbReference type="EC" id="1.8.1.9"/>
    </reaction>
</comment>
<dbReference type="STRING" id="310780.SAMN05216267_10797"/>
<feature type="domain" description="Cyclic nucleotide-binding" evidence="5">
    <location>
        <begin position="34"/>
        <end position="142"/>
    </location>
</feature>
<dbReference type="CDD" id="cd00038">
    <property type="entry name" value="CAP_ED"/>
    <property type="match status" value="1"/>
</dbReference>
<reference evidence="6 7" key="1">
    <citation type="submission" date="2016-10" db="EMBL/GenBank/DDBJ databases">
        <authorList>
            <person name="de Groot N.N."/>
        </authorList>
    </citation>
    <scope>NUCLEOTIDE SEQUENCE [LARGE SCALE GENOMIC DNA]</scope>
    <source>
        <strain evidence="6 7">CGMCC 4.2026</strain>
    </source>
</reference>
<dbReference type="PRINTS" id="PR00469">
    <property type="entry name" value="PNDRDTASEII"/>
</dbReference>
<dbReference type="AlphaFoldDB" id="A0A1H8UNI8"/>
<dbReference type="InterPro" id="IPR018490">
    <property type="entry name" value="cNMP-bd_dom_sf"/>
</dbReference>
<dbReference type="SUPFAM" id="SSF51206">
    <property type="entry name" value="cAMP-binding domain-like"/>
    <property type="match status" value="1"/>
</dbReference>
<dbReference type="Proteomes" id="UP000181951">
    <property type="component" value="Unassembled WGS sequence"/>
</dbReference>
<evidence type="ECO:0000256" key="4">
    <source>
        <dbReference type="SAM" id="MobiDB-lite"/>
    </source>
</evidence>
<proteinExistence type="predicted"/>
<dbReference type="SUPFAM" id="SSF51905">
    <property type="entry name" value="FAD/NAD(P)-binding domain"/>
    <property type="match status" value="1"/>
</dbReference>
<evidence type="ECO:0000259" key="5">
    <source>
        <dbReference type="PROSITE" id="PS50042"/>
    </source>
</evidence>
<evidence type="ECO:0000256" key="2">
    <source>
        <dbReference type="ARBA" id="ARBA00023002"/>
    </source>
</evidence>
<name>A0A1H8UNI8_9ACTN</name>
<dbReference type="PRINTS" id="PR00368">
    <property type="entry name" value="FADPNR"/>
</dbReference>
<dbReference type="InterPro" id="IPR014710">
    <property type="entry name" value="RmlC-like_jellyroll"/>
</dbReference>
<evidence type="ECO:0000313" key="7">
    <source>
        <dbReference type="Proteomes" id="UP000181951"/>
    </source>
</evidence>
<dbReference type="Gene3D" id="2.60.120.10">
    <property type="entry name" value="Jelly Rolls"/>
    <property type="match status" value="1"/>
</dbReference>
<sequence>MMERASGAPEPEPPSAEEASPQLTEEQQVRLSGYGSVQDVRSGEVVFRPGELAYDLILVESGTIELVAPQGQDEDEDEAVVATYRHGGFIGELNLLTRQTVHLAARVVEPGRIYRIPPAEFRRLMADESDLSDLLLRAFLARRDRLRAGAVARRLEIVGVGASAAGLALRTYAARQRLPHLWVEAGGPAGDRIMTSAGLASADLPAVLAPGRVLRRATPAELATMLGLAYRAAEGGPVDLTVVGSGPAGLAAAVYGASEGLETVVLDSVGTGGQAAASSRIENYLGFPTGLSGGDLMQRATLQALKFGARLSSPCRVAALETGHDYMRVVLADGTGIDSRAVLVATGARYRKLPLASWDQLEGAGIYYAATNLEAQLCSGQAITVVGGANSAGQAALFLASCGCDVTLAVRGSDVTAGMSSYLIDRLRADPRVTVRPSTEVTELHGGERLQRITLTDRSSGASWEQPCRGLFCFIGASAATEWLPGLAKDPHGFLRTDVQLDPYPLSPVWAALGRSPFPFESSEPGVFAAGDVRSGSMKRVAAAVGEGASAVHSVHAAIGTNL</sequence>
<dbReference type="EMBL" id="FODD01000079">
    <property type="protein sequence ID" value="SEP04656.1"/>
    <property type="molecule type" value="Genomic_DNA"/>
</dbReference>
<feature type="region of interest" description="Disordered" evidence="4">
    <location>
        <begin position="1"/>
        <end position="31"/>
    </location>
</feature>
<dbReference type="GO" id="GO:0004791">
    <property type="term" value="F:thioredoxin-disulfide reductase (NADPH) activity"/>
    <property type="evidence" value="ECO:0007669"/>
    <property type="project" value="UniProtKB-EC"/>
</dbReference>
<dbReference type="InterPro" id="IPR050097">
    <property type="entry name" value="Ferredoxin-NADP_redctase_2"/>
</dbReference>
<keyword evidence="2" id="KW-0560">Oxidoreductase</keyword>
<protein>
    <submittedName>
        <fullName evidence="6">Thioredoxin reductase (NADPH)</fullName>
    </submittedName>
</protein>
<dbReference type="RefSeq" id="WP_218108384.1">
    <property type="nucleotide sequence ID" value="NZ_FODD01000079.1"/>
</dbReference>
<dbReference type="PANTHER" id="PTHR48105">
    <property type="entry name" value="THIOREDOXIN REDUCTASE 1-RELATED-RELATED"/>
    <property type="match status" value="1"/>
</dbReference>
<dbReference type="InterPro" id="IPR023753">
    <property type="entry name" value="FAD/NAD-binding_dom"/>
</dbReference>
<organism evidence="6 7">
    <name type="scientific">Actinacidiphila rubida</name>
    <dbReference type="NCBI Taxonomy" id="310780"/>
    <lineage>
        <taxon>Bacteria</taxon>
        <taxon>Bacillati</taxon>
        <taxon>Actinomycetota</taxon>
        <taxon>Actinomycetes</taxon>
        <taxon>Kitasatosporales</taxon>
        <taxon>Streptomycetaceae</taxon>
        <taxon>Actinacidiphila</taxon>
    </lineage>
</organism>
<dbReference type="InterPro" id="IPR036188">
    <property type="entry name" value="FAD/NAD-bd_sf"/>
</dbReference>
<dbReference type="SMART" id="SM00100">
    <property type="entry name" value="cNMP"/>
    <property type="match status" value="1"/>
</dbReference>
<keyword evidence="7" id="KW-1185">Reference proteome</keyword>
<evidence type="ECO:0000256" key="1">
    <source>
        <dbReference type="ARBA" id="ARBA00022630"/>
    </source>
</evidence>
<evidence type="ECO:0000256" key="3">
    <source>
        <dbReference type="ARBA" id="ARBA00048132"/>
    </source>
</evidence>
<dbReference type="Pfam" id="PF00027">
    <property type="entry name" value="cNMP_binding"/>
    <property type="match status" value="1"/>
</dbReference>
<keyword evidence="1" id="KW-0285">Flavoprotein</keyword>
<dbReference type="PROSITE" id="PS50042">
    <property type="entry name" value="CNMP_BINDING_3"/>
    <property type="match status" value="1"/>
</dbReference>